<evidence type="ECO:0000313" key="3">
    <source>
        <dbReference type="Proteomes" id="UP000271098"/>
    </source>
</evidence>
<dbReference type="AlphaFoldDB" id="A0A3P6P6L0"/>
<organism evidence="2 3">
    <name type="scientific">Gongylonema pulchrum</name>
    <dbReference type="NCBI Taxonomy" id="637853"/>
    <lineage>
        <taxon>Eukaryota</taxon>
        <taxon>Metazoa</taxon>
        <taxon>Ecdysozoa</taxon>
        <taxon>Nematoda</taxon>
        <taxon>Chromadorea</taxon>
        <taxon>Rhabditida</taxon>
        <taxon>Spirurina</taxon>
        <taxon>Spiruromorpha</taxon>
        <taxon>Spiruroidea</taxon>
        <taxon>Gongylonematidae</taxon>
        <taxon>Gongylonema</taxon>
    </lineage>
</organism>
<reference evidence="2 3" key="1">
    <citation type="submission" date="2018-11" db="EMBL/GenBank/DDBJ databases">
        <authorList>
            <consortium name="Pathogen Informatics"/>
        </authorList>
    </citation>
    <scope>NUCLEOTIDE SEQUENCE [LARGE SCALE GENOMIC DNA]</scope>
</reference>
<feature type="signal peptide" evidence="1">
    <location>
        <begin position="1"/>
        <end position="22"/>
    </location>
</feature>
<keyword evidence="3" id="KW-1185">Reference proteome</keyword>
<sequence length="131" mass="15017">MAYAVVAHLVFNICGTCIFTTASQNNYPGAEALNRIQRTASQDRLKPVLVHIDGYAAQTGISRFLEDFDAWEYNKTENLDISDLIRFDYLMIGSYMQDHVREIAMRNFSSTHQLSFTVFSFKLIRDLDPPL</sequence>
<protein>
    <submittedName>
        <fullName evidence="2">Uncharacterized protein</fullName>
    </submittedName>
</protein>
<accession>A0A3P6P6L0</accession>
<proteinExistence type="predicted"/>
<name>A0A3P6P6L0_9BILA</name>
<gene>
    <name evidence="2" type="ORF">GPUH_LOCUS866</name>
</gene>
<keyword evidence="1" id="KW-0732">Signal</keyword>
<evidence type="ECO:0000256" key="1">
    <source>
        <dbReference type="SAM" id="SignalP"/>
    </source>
</evidence>
<dbReference type="OrthoDB" id="19039at2759"/>
<dbReference type="EMBL" id="UYRT01000897">
    <property type="protein sequence ID" value="VDK28917.1"/>
    <property type="molecule type" value="Genomic_DNA"/>
</dbReference>
<evidence type="ECO:0000313" key="2">
    <source>
        <dbReference type="EMBL" id="VDK28917.1"/>
    </source>
</evidence>
<dbReference type="Proteomes" id="UP000271098">
    <property type="component" value="Unassembled WGS sequence"/>
</dbReference>
<dbReference type="UniPathway" id="UPA00378"/>
<feature type="chain" id="PRO_5018194393" evidence="1">
    <location>
        <begin position="23"/>
        <end position="131"/>
    </location>
</feature>